<dbReference type="RefSeq" id="WP_201632871.1">
    <property type="nucleotide sequence ID" value="NZ_JAEQNB010000002.1"/>
</dbReference>
<dbReference type="InterPro" id="IPR010708">
    <property type="entry name" value="5'(3')-deoxyribonucleotidase"/>
</dbReference>
<dbReference type="EMBL" id="JAEQNB010000002">
    <property type="protein sequence ID" value="MBL0386404.1"/>
    <property type="molecule type" value="Genomic_DNA"/>
</dbReference>
<evidence type="ECO:0000313" key="2">
    <source>
        <dbReference type="EMBL" id="MBL0386404.1"/>
    </source>
</evidence>
<dbReference type="SFLD" id="SFLDG01146">
    <property type="entry name" value="C1.2.2"/>
    <property type="match status" value="1"/>
</dbReference>
<reference evidence="2 3" key="1">
    <citation type="submission" date="2021-01" db="EMBL/GenBank/DDBJ databases">
        <title>Tumebacillus sp. strain ITR2 16S ribosomal RNA gene Genome sequencing and assembly.</title>
        <authorList>
            <person name="Kang M."/>
        </authorList>
    </citation>
    <scope>NUCLEOTIDE SEQUENCE [LARGE SCALE GENOMIC DNA]</scope>
    <source>
        <strain evidence="2 3">ITR2</strain>
    </source>
</reference>
<proteinExistence type="inferred from homology"/>
<dbReference type="Gene3D" id="3.40.50.1000">
    <property type="entry name" value="HAD superfamily/HAD-like"/>
    <property type="match status" value="1"/>
</dbReference>
<comment type="similarity">
    <text evidence="1">Belongs to the 5'(3')-deoxyribonucleotidase family.</text>
</comment>
<evidence type="ECO:0000256" key="1">
    <source>
        <dbReference type="ARBA" id="ARBA00009589"/>
    </source>
</evidence>
<evidence type="ECO:0000313" key="3">
    <source>
        <dbReference type="Proteomes" id="UP000602284"/>
    </source>
</evidence>
<dbReference type="PANTHER" id="PTHR16504">
    <property type="entry name" value="5'(3')-DEOXYRIBONUCLEOTIDASE"/>
    <property type="match status" value="1"/>
</dbReference>
<dbReference type="SUPFAM" id="SSF56784">
    <property type="entry name" value="HAD-like"/>
    <property type="match status" value="1"/>
</dbReference>
<gene>
    <name evidence="2" type="ORF">JJB07_07070</name>
</gene>
<dbReference type="PANTHER" id="PTHR16504:SF4">
    <property type="entry name" value="5'(3')-DEOXYRIBONUCLEOTIDASE"/>
    <property type="match status" value="1"/>
</dbReference>
<dbReference type="Proteomes" id="UP000602284">
    <property type="component" value="Unassembled WGS sequence"/>
</dbReference>
<dbReference type="InterPro" id="IPR036412">
    <property type="entry name" value="HAD-like_sf"/>
</dbReference>
<protein>
    <submittedName>
        <fullName evidence="2">5'(3')-deoxyribonucleotidase</fullName>
    </submittedName>
</protein>
<dbReference type="Gene3D" id="1.10.40.40">
    <property type="entry name" value="Deoxyribonucleotidase, domain 2"/>
    <property type="match status" value="1"/>
</dbReference>
<sequence length="185" mass="21766">MRTLLIDMDSVICDLMTEWHRRYNADYDDDLSVAKLHCWQTEKYVKPECGTKVYDYLDEPGLFLNLPPFPDAVDVLERLKKNYDILLVTSSRTHAYTEKEQWVEKYLPFVGKHNLIFAHRKDMICGDLLFDDAPHNLLAFQGSGREVVAMDYPYNRDIDVPRVSSWLEFEALLLRKWGERDEGNN</sequence>
<dbReference type="SFLD" id="SFLDG01126">
    <property type="entry name" value="C1.2:_Nucleotidase_Like"/>
    <property type="match status" value="1"/>
</dbReference>
<dbReference type="SFLD" id="SFLDS00003">
    <property type="entry name" value="Haloacid_Dehalogenase"/>
    <property type="match status" value="1"/>
</dbReference>
<dbReference type="Pfam" id="PF06941">
    <property type="entry name" value="NT5C"/>
    <property type="match status" value="1"/>
</dbReference>
<accession>A0ABS1J8L1</accession>
<keyword evidence="3" id="KW-1185">Reference proteome</keyword>
<dbReference type="InterPro" id="IPR023214">
    <property type="entry name" value="HAD_sf"/>
</dbReference>
<name>A0ABS1J8L1_9BACL</name>
<organism evidence="2 3">
    <name type="scientific">Tumebacillus amylolyticus</name>
    <dbReference type="NCBI Taxonomy" id="2801339"/>
    <lineage>
        <taxon>Bacteria</taxon>
        <taxon>Bacillati</taxon>
        <taxon>Bacillota</taxon>
        <taxon>Bacilli</taxon>
        <taxon>Bacillales</taxon>
        <taxon>Alicyclobacillaceae</taxon>
        <taxon>Tumebacillus</taxon>
    </lineage>
</organism>
<comment type="caution">
    <text evidence="2">The sequence shown here is derived from an EMBL/GenBank/DDBJ whole genome shotgun (WGS) entry which is preliminary data.</text>
</comment>